<keyword evidence="6 11" id="KW-0798">TonB box</keyword>
<evidence type="ECO:0000256" key="1">
    <source>
        <dbReference type="ARBA" id="ARBA00004571"/>
    </source>
</evidence>
<dbReference type="RefSeq" id="WP_310093820.1">
    <property type="nucleotide sequence ID" value="NZ_JAVDTT010000003.1"/>
</dbReference>
<evidence type="ECO:0000256" key="4">
    <source>
        <dbReference type="ARBA" id="ARBA00022692"/>
    </source>
</evidence>
<dbReference type="InterPro" id="IPR039426">
    <property type="entry name" value="TonB-dep_rcpt-like"/>
</dbReference>
<keyword evidence="16" id="KW-0675">Receptor</keyword>
<dbReference type="PROSITE" id="PS01156">
    <property type="entry name" value="TONB_DEPENDENT_REC_2"/>
    <property type="match status" value="1"/>
</dbReference>
<feature type="compositionally biased region" description="Polar residues" evidence="12">
    <location>
        <begin position="591"/>
        <end position="612"/>
    </location>
</feature>
<dbReference type="Pfam" id="PF00593">
    <property type="entry name" value="TonB_dep_Rec_b-barrel"/>
    <property type="match status" value="1"/>
</dbReference>
<dbReference type="EMBL" id="JAVDTT010000003">
    <property type="protein sequence ID" value="MDR6842187.1"/>
    <property type="molecule type" value="Genomic_DNA"/>
</dbReference>
<dbReference type="InterPro" id="IPR037066">
    <property type="entry name" value="Plug_dom_sf"/>
</dbReference>
<dbReference type="Proteomes" id="UP001254759">
    <property type="component" value="Unassembled WGS sequence"/>
</dbReference>
<dbReference type="PANTHER" id="PTHR40980:SF3">
    <property type="entry name" value="TONB-DEPENDENT RECEPTOR-LIKE BETA-BARREL DOMAIN-CONTAINING PROTEIN"/>
    <property type="match status" value="1"/>
</dbReference>
<keyword evidence="17" id="KW-1185">Reference proteome</keyword>
<feature type="domain" description="TonB-dependent receptor plug" evidence="15">
    <location>
        <begin position="66"/>
        <end position="169"/>
    </location>
</feature>
<feature type="region of interest" description="Disordered" evidence="12">
    <location>
        <begin position="591"/>
        <end position="613"/>
    </location>
</feature>
<dbReference type="InterPro" id="IPR010104">
    <property type="entry name" value="TonB_rcpt_bac"/>
</dbReference>
<dbReference type="InterPro" id="IPR012910">
    <property type="entry name" value="Plug_dom"/>
</dbReference>
<keyword evidence="4 9" id="KW-0812">Transmembrane</keyword>
<evidence type="ECO:0000256" key="5">
    <source>
        <dbReference type="ARBA" id="ARBA00022729"/>
    </source>
</evidence>
<reference evidence="16 17" key="1">
    <citation type="submission" date="2023-07" db="EMBL/GenBank/DDBJ databases">
        <title>Sorghum-associated microbial communities from plants grown in Nebraska, USA.</title>
        <authorList>
            <person name="Schachtman D."/>
        </authorList>
    </citation>
    <scope>NUCLEOTIDE SEQUENCE [LARGE SCALE GENOMIC DNA]</scope>
    <source>
        <strain evidence="16 17">BE107</strain>
    </source>
</reference>
<dbReference type="PANTHER" id="PTHR40980">
    <property type="entry name" value="PLUG DOMAIN-CONTAINING PROTEIN"/>
    <property type="match status" value="1"/>
</dbReference>
<evidence type="ECO:0000259" key="15">
    <source>
        <dbReference type="Pfam" id="PF07715"/>
    </source>
</evidence>
<feature type="signal peptide" evidence="13">
    <location>
        <begin position="1"/>
        <end position="26"/>
    </location>
</feature>
<dbReference type="Pfam" id="PF07715">
    <property type="entry name" value="Plug"/>
    <property type="match status" value="1"/>
</dbReference>
<keyword evidence="5 13" id="KW-0732">Signal</keyword>
<evidence type="ECO:0000313" key="16">
    <source>
        <dbReference type="EMBL" id="MDR6842187.1"/>
    </source>
</evidence>
<gene>
    <name evidence="16" type="ORF">J2W94_002481</name>
</gene>
<feature type="domain" description="TonB-dependent receptor-like beta-barrel" evidence="14">
    <location>
        <begin position="417"/>
        <end position="897"/>
    </location>
</feature>
<dbReference type="NCBIfam" id="TIGR01782">
    <property type="entry name" value="TonB-Xanth-Caul"/>
    <property type="match status" value="1"/>
</dbReference>
<dbReference type="CDD" id="cd01347">
    <property type="entry name" value="ligand_gated_channel"/>
    <property type="match status" value="1"/>
</dbReference>
<keyword evidence="2 9" id="KW-0813">Transport</keyword>
<evidence type="ECO:0000256" key="13">
    <source>
        <dbReference type="SAM" id="SignalP"/>
    </source>
</evidence>
<evidence type="ECO:0000313" key="17">
    <source>
        <dbReference type="Proteomes" id="UP001254759"/>
    </source>
</evidence>
<dbReference type="InterPro" id="IPR000531">
    <property type="entry name" value="Beta-barrel_TonB"/>
</dbReference>
<feature type="chain" id="PRO_5045763499" evidence="13">
    <location>
        <begin position="27"/>
        <end position="930"/>
    </location>
</feature>
<dbReference type="Gene3D" id="2.40.170.20">
    <property type="entry name" value="TonB-dependent receptor, beta-barrel domain"/>
    <property type="match status" value="1"/>
</dbReference>
<evidence type="ECO:0000256" key="8">
    <source>
        <dbReference type="ARBA" id="ARBA00023237"/>
    </source>
</evidence>
<sequence>MVKLKRNLLSVALVSAMTLSATSAYAQSTEETAEQTAQPASEDAVELDRITVTGIRAGIEGAISVKRDSTSIVEAISAEDIGKLPDVSIAESIARLPGLAAQRVAGRAQVISVRGLSPDFATTTLNGRELVSTGDNRSVEFDQYPSELVNGVTVYKTPDAGLVGQGLSGTIDMKTVRPLSFGESAAAVSVRGQRNSLGSAANSDATGHRFNMSYIDQFADNTIGLALGYSYSETPIQENQVGLYEPWQSLGDGWRPGVPAGTYYSDGIKALRRTGDTKRDGVMATVQYRPSNAWTSTLDMFHSNATQIDTANQFEVHLGGYNGGYTPGLNVAGATINDNNTFTGGTASGVYPLVRGMYNKREDEINAVGWNNEFNVGQAKIVADVSWSKAERDELNLENNTQLLPAPQLDSVTLDYSGNGFPQVTPGLDYSNPDTLFLTGTIYGSGYGKTPKVRDELKSFKLAASLPAPAALGWFSDIDFGLNYADREKSKRQPEGSINLGAQGSTTIAADLQYDPVDLGFAGVGFIPSWNVPGAVGRYMTFEPNENAPFLVAKAWTVLEKISTGYLKANIDTDLGTVRMRGNIGFQIQHTDQSSQANSFDTTKPAGSQIQPVGSGKTYTDVLPSLNLAFMLTEDQTLRVALAKQVARARVDQLRASTEIGVETATGKPGASGGNPQLDPWRANAFDISYEKYFGDKAYVAAAYFYKDLRNYIYTQTIDGYDFSDFAASYVPPNTCTTPAGPNQPCPAALTTGTFTAPQNGKGGHLQGLELTASLPLDLFADALEGFGIVASASFTDSNIKIRDPESSSSVGGGDISLPGLSDRVYNLTAYYERNGFEARVSQRRRSDYIGEIGNFAGNRTLRYVVGENITDAQVSYAFGDGTSLAGLSLLLQVSNLTNEAYQTYAGTKDRPLEHIEWGRTYLVGLNYRF</sequence>
<evidence type="ECO:0000256" key="2">
    <source>
        <dbReference type="ARBA" id="ARBA00022448"/>
    </source>
</evidence>
<evidence type="ECO:0000256" key="12">
    <source>
        <dbReference type="SAM" id="MobiDB-lite"/>
    </source>
</evidence>
<evidence type="ECO:0000256" key="6">
    <source>
        <dbReference type="ARBA" id="ARBA00023077"/>
    </source>
</evidence>
<evidence type="ECO:0000256" key="9">
    <source>
        <dbReference type="PROSITE-ProRule" id="PRU01360"/>
    </source>
</evidence>
<feature type="short sequence motif" description="TonB C-terminal box" evidence="10">
    <location>
        <begin position="913"/>
        <end position="930"/>
    </location>
</feature>
<comment type="similarity">
    <text evidence="9 11">Belongs to the TonB-dependent receptor family.</text>
</comment>
<evidence type="ECO:0000256" key="10">
    <source>
        <dbReference type="PROSITE-ProRule" id="PRU10144"/>
    </source>
</evidence>
<organism evidence="16 17">
    <name type="scientific">Pseudoxanthomonas sacheonensis</name>
    <dbReference type="NCBI Taxonomy" id="443615"/>
    <lineage>
        <taxon>Bacteria</taxon>
        <taxon>Pseudomonadati</taxon>
        <taxon>Pseudomonadota</taxon>
        <taxon>Gammaproteobacteria</taxon>
        <taxon>Lysobacterales</taxon>
        <taxon>Lysobacteraceae</taxon>
        <taxon>Pseudoxanthomonas</taxon>
    </lineage>
</organism>
<proteinExistence type="inferred from homology"/>
<dbReference type="SUPFAM" id="SSF56935">
    <property type="entry name" value="Porins"/>
    <property type="match status" value="1"/>
</dbReference>
<evidence type="ECO:0000256" key="11">
    <source>
        <dbReference type="RuleBase" id="RU003357"/>
    </source>
</evidence>
<comment type="subcellular location">
    <subcellularLocation>
        <location evidence="1 9">Cell outer membrane</location>
        <topology evidence="1 9">Multi-pass membrane protein</topology>
    </subcellularLocation>
</comment>
<comment type="caution">
    <text evidence="16">The sequence shown here is derived from an EMBL/GenBank/DDBJ whole genome shotgun (WGS) entry which is preliminary data.</text>
</comment>
<keyword evidence="8 9" id="KW-0998">Cell outer membrane</keyword>
<protein>
    <submittedName>
        <fullName evidence="16">TonB-dependent receptor</fullName>
    </submittedName>
</protein>
<evidence type="ECO:0000256" key="3">
    <source>
        <dbReference type="ARBA" id="ARBA00022452"/>
    </source>
</evidence>
<dbReference type="Gene3D" id="2.170.130.10">
    <property type="entry name" value="TonB-dependent receptor, plug domain"/>
    <property type="match status" value="1"/>
</dbReference>
<dbReference type="InterPro" id="IPR010917">
    <property type="entry name" value="TonB_rcpt_CS"/>
</dbReference>
<dbReference type="InterPro" id="IPR036942">
    <property type="entry name" value="Beta-barrel_TonB_sf"/>
</dbReference>
<evidence type="ECO:0000256" key="7">
    <source>
        <dbReference type="ARBA" id="ARBA00023136"/>
    </source>
</evidence>
<name>A0ABU1RUC6_9GAMM</name>
<keyword evidence="3 9" id="KW-1134">Transmembrane beta strand</keyword>
<dbReference type="PROSITE" id="PS52016">
    <property type="entry name" value="TONB_DEPENDENT_REC_3"/>
    <property type="match status" value="1"/>
</dbReference>
<keyword evidence="7 9" id="KW-0472">Membrane</keyword>
<accession>A0ABU1RUC6</accession>
<evidence type="ECO:0000259" key="14">
    <source>
        <dbReference type="Pfam" id="PF00593"/>
    </source>
</evidence>